<evidence type="ECO:0000256" key="3">
    <source>
        <dbReference type="ARBA" id="ARBA00023125"/>
    </source>
</evidence>
<dbReference type="CDD" id="cd00067">
    <property type="entry name" value="GAL4"/>
    <property type="match status" value="1"/>
</dbReference>
<keyword evidence="9" id="KW-1185">Reference proteome</keyword>
<dbReference type="InterPro" id="IPR007219">
    <property type="entry name" value="XnlR_reg_dom"/>
</dbReference>
<evidence type="ECO:0000256" key="5">
    <source>
        <dbReference type="ARBA" id="ARBA00023242"/>
    </source>
</evidence>
<dbReference type="PANTHER" id="PTHR47425:SF2">
    <property type="entry name" value="FARB-RELATED"/>
    <property type="match status" value="1"/>
</dbReference>
<keyword evidence="3" id="KW-0238">DNA-binding</keyword>
<evidence type="ECO:0000256" key="6">
    <source>
        <dbReference type="SAM" id="MobiDB-lite"/>
    </source>
</evidence>
<dbReference type="InterPro" id="IPR052761">
    <property type="entry name" value="Fungal_Detox/Toxin_TFs"/>
</dbReference>
<feature type="domain" description="Xylanolytic transcriptional activator regulatory" evidence="7">
    <location>
        <begin position="209"/>
        <end position="357"/>
    </location>
</feature>
<proteinExistence type="predicted"/>
<evidence type="ECO:0000256" key="1">
    <source>
        <dbReference type="ARBA" id="ARBA00022723"/>
    </source>
</evidence>
<gene>
    <name evidence="8" type="ORF">BJX68DRAFT_236902</name>
</gene>
<keyword evidence="1" id="KW-0479">Metal-binding</keyword>
<dbReference type="InterPro" id="IPR036864">
    <property type="entry name" value="Zn2-C6_fun-type_DNA-bd_sf"/>
</dbReference>
<evidence type="ECO:0000313" key="8">
    <source>
        <dbReference type="EMBL" id="KAL2850386.1"/>
    </source>
</evidence>
<dbReference type="RefSeq" id="XP_070899255.1">
    <property type="nucleotide sequence ID" value="XM_071040086.1"/>
</dbReference>
<keyword evidence="5" id="KW-0539">Nucleus</keyword>
<keyword evidence="4" id="KW-0804">Transcription</keyword>
<dbReference type="GeneID" id="98155250"/>
<evidence type="ECO:0000313" key="9">
    <source>
        <dbReference type="Proteomes" id="UP001610444"/>
    </source>
</evidence>
<dbReference type="EMBL" id="JBFXLR010000020">
    <property type="protein sequence ID" value="KAL2850386.1"/>
    <property type="molecule type" value="Genomic_DNA"/>
</dbReference>
<sequence>MEFVHPHILFVQARSLFVQLSARVNIQHQLETMHHTPKRVRTAESGACTYCVKRKERCYIGVKGIPCTTCHRLKLPCDGSVKAQRQSRSKPRVPPPTHCAGATPGIHVEDITDRHIEELFASQLQKTELEQNPRFIASSPAVSATAPLDNYHAIIHQLLGPRAVVEPRKVQIPDYVTALPDRLDAADLQYLEAKGALCVPTARFRTELLKSYILWVHPQVPVLDLEPFLTAIAENDGSNTISLLIFHAVMFAGAAFVDISCINQEGYTSRAAARDILCQRAKVLLELHCEDDRLATVQAILLLVHWHDIQNTEKDASHWIGTCLSLAISIGLHRSPNANSLTLRQRQVWKRTWWSLYNHARLTSEDLVTMMTIEGEHHASEAPEVGMIDLGDFHIAVIPPGIRAIVDDCEVLSSIEQQTEQAILFVEKTKLCRLSQFSALSTTVKSLLFEHENPATRVCPKLWDFFATRNLEELQFWERHLPPAAQHSFPITLNPTAWEKSMYLHRTWLRLLYLGTSYAAVMEEMRDMGDPVLFPFVGEYSTMLERYLVGITDAFEEIYSLGMSTFLPGPAVALLVLALTYHRRLLDRQGGGTPKSALKLHQCWNIIQRLRDTSVLAKGMQASVAHTNEPDPWERLAMGLSMP</sequence>
<dbReference type="SUPFAM" id="SSF57701">
    <property type="entry name" value="Zn2/Cys6 DNA-binding domain"/>
    <property type="match status" value="1"/>
</dbReference>
<comment type="caution">
    <text evidence="8">The sequence shown here is derived from an EMBL/GenBank/DDBJ whole genome shotgun (WGS) entry which is preliminary data.</text>
</comment>
<feature type="region of interest" description="Disordered" evidence="6">
    <location>
        <begin position="84"/>
        <end position="104"/>
    </location>
</feature>
<dbReference type="CDD" id="cd12148">
    <property type="entry name" value="fungal_TF_MHR"/>
    <property type="match status" value="1"/>
</dbReference>
<organism evidence="8 9">
    <name type="scientific">Aspergillus pseudodeflectus</name>
    <dbReference type="NCBI Taxonomy" id="176178"/>
    <lineage>
        <taxon>Eukaryota</taxon>
        <taxon>Fungi</taxon>
        <taxon>Dikarya</taxon>
        <taxon>Ascomycota</taxon>
        <taxon>Pezizomycotina</taxon>
        <taxon>Eurotiomycetes</taxon>
        <taxon>Eurotiomycetidae</taxon>
        <taxon>Eurotiales</taxon>
        <taxon>Aspergillaceae</taxon>
        <taxon>Aspergillus</taxon>
        <taxon>Aspergillus subgen. Nidulantes</taxon>
    </lineage>
</organism>
<accession>A0ABR4KDL3</accession>
<evidence type="ECO:0000256" key="4">
    <source>
        <dbReference type="ARBA" id="ARBA00023163"/>
    </source>
</evidence>
<name>A0ABR4KDL3_9EURO</name>
<evidence type="ECO:0000256" key="2">
    <source>
        <dbReference type="ARBA" id="ARBA00023015"/>
    </source>
</evidence>
<dbReference type="Proteomes" id="UP001610444">
    <property type="component" value="Unassembled WGS sequence"/>
</dbReference>
<protein>
    <submittedName>
        <fullName evidence="8">Fungal-specific transcription factor domain-containing protein</fullName>
    </submittedName>
</protein>
<dbReference type="Pfam" id="PF04082">
    <property type="entry name" value="Fungal_trans"/>
    <property type="match status" value="1"/>
</dbReference>
<dbReference type="InterPro" id="IPR001138">
    <property type="entry name" value="Zn2Cys6_DnaBD"/>
</dbReference>
<reference evidence="8 9" key="1">
    <citation type="submission" date="2024-07" db="EMBL/GenBank/DDBJ databases">
        <title>Section-level genome sequencing and comparative genomics of Aspergillus sections Usti and Cavernicolus.</title>
        <authorList>
            <consortium name="Lawrence Berkeley National Laboratory"/>
            <person name="Nybo J.L."/>
            <person name="Vesth T.C."/>
            <person name="Theobald S."/>
            <person name="Frisvad J.C."/>
            <person name="Larsen T.O."/>
            <person name="Kjaerboelling I."/>
            <person name="Rothschild-Mancinelli K."/>
            <person name="Lyhne E.K."/>
            <person name="Kogle M.E."/>
            <person name="Barry K."/>
            <person name="Clum A."/>
            <person name="Na H."/>
            <person name="Ledsgaard L."/>
            <person name="Lin J."/>
            <person name="Lipzen A."/>
            <person name="Kuo A."/>
            <person name="Riley R."/>
            <person name="Mondo S."/>
            <person name="LaButti K."/>
            <person name="Haridas S."/>
            <person name="Pangalinan J."/>
            <person name="Salamov A.A."/>
            <person name="Simmons B.A."/>
            <person name="Magnuson J.K."/>
            <person name="Chen J."/>
            <person name="Drula E."/>
            <person name="Henrissat B."/>
            <person name="Wiebenga A."/>
            <person name="Lubbers R.J."/>
            <person name="Gomes A.C."/>
            <person name="Macurrencykelacurrency M.R."/>
            <person name="Stajich J."/>
            <person name="Grigoriev I.V."/>
            <person name="Mortensen U.H."/>
            <person name="De vries R.P."/>
            <person name="Baker S.E."/>
            <person name="Andersen M.R."/>
        </authorList>
    </citation>
    <scope>NUCLEOTIDE SEQUENCE [LARGE SCALE GENOMIC DNA]</scope>
    <source>
        <strain evidence="8 9">CBS 756.74</strain>
    </source>
</reference>
<evidence type="ECO:0000259" key="7">
    <source>
        <dbReference type="Pfam" id="PF04082"/>
    </source>
</evidence>
<keyword evidence="2" id="KW-0805">Transcription regulation</keyword>
<dbReference type="PANTHER" id="PTHR47425">
    <property type="entry name" value="FARB-RELATED"/>
    <property type="match status" value="1"/>
</dbReference>